<dbReference type="InterPro" id="IPR024445">
    <property type="entry name" value="Tnp_ISXO2-like"/>
</dbReference>
<protein>
    <recommendedName>
        <fullName evidence="1">ISXO2-like transposase domain-containing protein</fullName>
    </recommendedName>
</protein>
<evidence type="ECO:0000313" key="3">
    <source>
        <dbReference type="Proteomes" id="UP001249851"/>
    </source>
</evidence>
<reference evidence="2" key="2">
    <citation type="journal article" date="2023" name="Science">
        <title>Genomic signatures of disease resistance in endangered staghorn corals.</title>
        <authorList>
            <person name="Vollmer S.V."/>
            <person name="Selwyn J.D."/>
            <person name="Despard B.A."/>
            <person name="Roesel C.L."/>
        </authorList>
    </citation>
    <scope>NUCLEOTIDE SEQUENCE</scope>
    <source>
        <strain evidence="2">K2</strain>
    </source>
</reference>
<name>A0AAD9QRN1_ACRCE</name>
<dbReference type="Proteomes" id="UP001249851">
    <property type="component" value="Unassembled WGS sequence"/>
</dbReference>
<gene>
    <name evidence="2" type="ORF">P5673_009732</name>
</gene>
<dbReference type="SMART" id="SM01126">
    <property type="entry name" value="DDE_Tnp_IS1595"/>
    <property type="match status" value="1"/>
</dbReference>
<dbReference type="PANTHER" id="PTHR47163">
    <property type="entry name" value="DDE_TNP_IS1595 DOMAIN-CONTAINING PROTEIN"/>
    <property type="match status" value="1"/>
</dbReference>
<sequence>MNLMEVTRLCNGPILQIIQWLQRRNLLASPLRCAACNQAMQLTARNPNHVDGFQWQVLHSFLLRFNLLYSLTFPNRRCQLCRRKKSLRDGSFFEEFPRLPLGKIVLLIYLWSMRELRTTASNMLSLSKNSVGNVYAVLRYHCRRDLQDRPIIPFNGNVYVVKCDESQFKHKSKYQRGRRARNNVWVFGVICANFRPCRGYFQVVERRDRITLTQILQRVLLPGAEVHTDDWGAYRNLHHHVPNITVHRTVTHQNSFVDPVTGVHTQEAESAWARLKYHIKREKGIRKPDIQAFLDEQMWRDWKGLDSVFDNMLVLIPNYYPL</sequence>
<dbReference type="PANTHER" id="PTHR47163:SF2">
    <property type="entry name" value="SI:DKEY-17M8.2"/>
    <property type="match status" value="1"/>
</dbReference>
<evidence type="ECO:0000313" key="2">
    <source>
        <dbReference type="EMBL" id="KAK2566257.1"/>
    </source>
</evidence>
<proteinExistence type="predicted"/>
<accession>A0AAD9QRN1</accession>
<dbReference type="AlphaFoldDB" id="A0AAD9QRN1"/>
<reference evidence="2" key="1">
    <citation type="journal article" date="2023" name="G3 (Bethesda)">
        <title>Whole genome assembly and annotation of the endangered Caribbean coral Acropora cervicornis.</title>
        <authorList>
            <person name="Selwyn J.D."/>
            <person name="Vollmer S.V."/>
        </authorList>
    </citation>
    <scope>NUCLEOTIDE SEQUENCE</scope>
    <source>
        <strain evidence="2">K2</strain>
    </source>
</reference>
<comment type="caution">
    <text evidence="2">The sequence shown here is derived from an EMBL/GenBank/DDBJ whole genome shotgun (WGS) entry which is preliminary data.</text>
</comment>
<keyword evidence="3" id="KW-1185">Reference proteome</keyword>
<dbReference type="EMBL" id="JARQWQ010000017">
    <property type="protein sequence ID" value="KAK2566257.1"/>
    <property type="molecule type" value="Genomic_DNA"/>
</dbReference>
<dbReference type="InterPro" id="IPR053164">
    <property type="entry name" value="IS1016-like_transposase"/>
</dbReference>
<organism evidence="2 3">
    <name type="scientific">Acropora cervicornis</name>
    <name type="common">Staghorn coral</name>
    <dbReference type="NCBI Taxonomy" id="6130"/>
    <lineage>
        <taxon>Eukaryota</taxon>
        <taxon>Metazoa</taxon>
        <taxon>Cnidaria</taxon>
        <taxon>Anthozoa</taxon>
        <taxon>Hexacorallia</taxon>
        <taxon>Scleractinia</taxon>
        <taxon>Astrocoeniina</taxon>
        <taxon>Acroporidae</taxon>
        <taxon>Acropora</taxon>
    </lineage>
</organism>
<feature type="domain" description="ISXO2-like transposase" evidence="1">
    <location>
        <begin position="153"/>
        <end position="302"/>
    </location>
</feature>
<evidence type="ECO:0000259" key="1">
    <source>
        <dbReference type="SMART" id="SM01126"/>
    </source>
</evidence>
<dbReference type="Pfam" id="PF12762">
    <property type="entry name" value="DDE_Tnp_IS1595"/>
    <property type="match status" value="1"/>
</dbReference>